<evidence type="ECO:0000259" key="2">
    <source>
        <dbReference type="SMART" id="SM00854"/>
    </source>
</evidence>
<dbReference type="Gene3D" id="3.60.21.10">
    <property type="match status" value="1"/>
</dbReference>
<evidence type="ECO:0000313" key="4">
    <source>
        <dbReference type="Proteomes" id="UP000460751"/>
    </source>
</evidence>
<sequence>MTEDVRMKIAAVGDISIGDHPVCVGHGMRHTLAKNGADLFSEVKDILNAAEITVGNLETVASNKNLRSWYLPSYEMRGEPASLALLEDSGFNILSVANNHAMQHGKEAFQDTVENIGQYGMEAIGVDDPVNGATKPFVYRKGNKEHVLVAFSMRPEEWSPDDIPYSFRKSEEHIFEEVRALRSRHNGFLIVSIHWGLEYLPYPGPSQIRIGRRLIDEGVSVVIGHHPHVIQPIEYYNQGVILYSLGDFLFDLWHPETKVRMIATIDLKEDCVPEVNIETLEADQSFRPIRASEEKTKEIMEVLYGSKDEIADSINKSDSEYWEEYKKKLIYVRPRKYKYFKKNIRTYSLLFIIQSILRTFHRRLSGK</sequence>
<dbReference type="RefSeq" id="WP_160898794.1">
    <property type="nucleotide sequence ID" value="NZ_WMEX01000004.1"/>
</dbReference>
<dbReference type="InterPro" id="IPR052169">
    <property type="entry name" value="CW_Biosynth-Accessory"/>
</dbReference>
<reference evidence="3 4" key="1">
    <citation type="submission" date="2019-11" db="EMBL/GenBank/DDBJ databases">
        <title>Genome sequences of 17 halophilic strains isolated from different environments.</title>
        <authorList>
            <person name="Furrow R.E."/>
        </authorList>
    </citation>
    <scope>NUCLEOTIDE SEQUENCE [LARGE SCALE GENOMIC DNA]</scope>
    <source>
        <strain evidence="3 4">22507_15_FS</strain>
    </source>
</reference>
<dbReference type="EMBL" id="WMEX01000004">
    <property type="protein sequence ID" value="MYL26831.1"/>
    <property type="molecule type" value="Genomic_DNA"/>
</dbReference>
<evidence type="ECO:0000313" key="3">
    <source>
        <dbReference type="EMBL" id="MYL26831.1"/>
    </source>
</evidence>
<protein>
    <recommendedName>
        <fullName evidence="2">Capsule synthesis protein CapA domain-containing protein</fullName>
    </recommendedName>
</protein>
<dbReference type="InterPro" id="IPR029052">
    <property type="entry name" value="Metallo-depent_PP-like"/>
</dbReference>
<dbReference type="AlphaFoldDB" id="A0A9X5B4Q9"/>
<accession>A0A9X5B4Q9</accession>
<dbReference type="Pfam" id="PF09587">
    <property type="entry name" value="PGA_cap"/>
    <property type="match status" value="1"/>
</dbReference>
<dbReference type="Proteomes" id="UP000460751">
    <property type="component" value="Unassembled WGS sequence"/>
</dbReference>
<dbReference type="InterPro" id="IPR019079">
    <property type="entry name" value="Capsule_synth_CapA"/>
</dbReference>
<keyword evidence="4" id="KW-1185">Reference proteome</keyword>
<evidence type="ECO:0000256" key="1">
    <source>
        <dbReference type="ARBA" id="ARBA00005662"/>
    </source>
</evidence>
<comment type="similarity">
    <text evidence="1">Belongs to the CapA family.</text>
</comment>
<name>A0A9X5B4Q9_9GAMM</name>
<proteinExistence type="inferred from homology"/>
<dbReference type="SMART" id="SM00854">
    <property type="entry name" value="PGA_cap"/>
    <property type="match status" value="1"/>
</dbReference>
<gene>
    <name evidence="3" type="ORF">GLW01_08485</name>
</gene>
<dbReference type="PANTHER" id="PTHR33393:SF11">
    <property type="entry name" value="POLYGLUTAMINE SYNTHESIS ACCESSORY PROTEIN RV0574C-RELATED"/>
    <property type="match status" value="1"/>
</dbReference>
<feature type="domain" description="Capsule synthesis protein CapA" evidence="2">
    <location>
        <begin position="8"/>
        <end position="252"/>
    </location>
</feature>
<organism evidence="3 4">
    <name type="scientific">Vreelandella halophila</name>
    <dbReference type="NCBI Taxonomy" id="86177"/>
    <lineage>
        <taxon>Bacteria</taxon>
        <taxon>Pseudomonadati</taxon>
        <taxon>Pseudomonadota</taxon>
        <taxon>Gammaproteobacteria</taxon>
        <taxon>Oceanospirillales</taxon>
        <taxon>Halomonadaceae</taxon>
        <taxon>Vreelandella</taxon>
    </lineage>
</organism>
<dbReference type="CDD" id="cd07381">
    <property type="entry name" value="MPP_CapA"/>
    <property type="match status" value="1"/>
</dbReference>
<dbReference type="PANTHER" id="PTHR33393">
    <property type="entry name" value="POLYGLUTAMINE SYNTHESIS ACCESSORY PROTEIN RV0574C-RELATED"/>
    <property type="match status" value="1"/>
</dbReference>
<dbReference type="OrthoDB" id="9810718at2"/>
<dbReference type="SUPFAM" id="SSF56300">
    <property type="entry name" value="Metallo-dependent phosphatases"/>
    <property type="match status" value="1"/>
</dbReference>
<comment type="caution">
    <text evidence="3">The sequence shown here is derived from an EMBL/GenBank/DDBJ whole genome shotgun (WGS) entry which is preliminary data.</text>
</comment>